<gene>
    <name evidence="2" type="ORF">CHGG_01013</name>
</gene>
<evidence type="ECO:0000313" key="3">
    <source>
        <dbReference type="Proteomes" id="UP000001056"/>
    </source>
</evidence>
<dbReference type="Proteomes" id="UP000001056">
    <property type="component" value="Unassembled WGS sequence"/>
</dbReference>
<dbReference type="InParanoid" id="Q2HFJ1"/>
<name>Q2HFJ1_CHAGB</name>
<dbReference type="AlphaFoldDB" id="Q2HFJ1"/>
<sequence>MVTLPLPYHQPLAARTRLKHTLAPSQARGADDGAVDKHAADLAEGPDLAHGPLLGGACGRAEQAKRGVLLGGAVVVGVDVVAAVGVVVVVVVVVDVDVGGQYRVAAAAWRHAGWVGDVADGGLGRAGDAVAAPGVCGCVVSAGGLDALDELLKADGAL</sequence>
<protein>
    <submittedName>
        <fullName evidence="2">Uncharacterized protein</fullName>
    </submittedName>
</protein>
<dbReference type="RefSeq" id="XP_001220234.1">
    <property type="nucleotide sequence ID" value="XM_001220233.1"/>
</dbReference>
<feature type="transmembrane region" description="Helical" evidence="1">
    <location>
        <begin position="68"/>
        <end position="94"/>
    </location>
</feature>
<evidence type="ECO:0000313" key="2">
    <source>
        <dbReference type="EMBL" id="EAQ92778.1"/>
    </source>
</evidence>
<evidence type="ECO:0000256" key="1">
    <source>
        <dbReference type="SAM" id="Phobius"/>
    </source>
</evidence>
<dbReference type="EMBL" id="CH408029">
    <property type="protein sequence ID" value="EAQ92778.1"/>
    <property type="molecule type" value="Genomic_DNA"/>
</dbReference>
<keyword evidence="1" id="KW-0472">Membrane</keyword>
<organism evidence="2 3">
    <name type="scientific">Chaetomium globosum (strain ATCC 6205 / CBS 148.51 / DSM 1962 / NBRC 6347 / NRRL 1970)</name>
    <name type="common">Soil fungus</name>
    <dbReference type="NCBI Taxonomy" id="306901"/>
    <lineage>
        <taxon>Eukaryota</taxon>
        <taxon>Fungi</taxon>
        <taxon>Dikarya</taxon>
        <taxon>Ascomycota</taxon>
        <taxon>Pezizomycotina</taxon>
        <taxon>Sordariomycetes</taxon>
        <taxon>Sordariomycetidae</taxon>
        <taxon>Sordariales</taxon>
        <taxon>Chaetomiaceae</taxon>
        <taxon>Chaetomium</taxon>
    </lineage>
</organism>
<keyword evidence="1" id="KW-0812">Transmembrane</keyword>
<keyword evidence="1" id="KW-1133">Transmembrane helix</keyword>
<dbReference type="HOGENOM" id="CLU_1669177_0_0_1"/>
<reference evidence="3" key="1">
    <citation type="journal article" date="2015" name="Genome Announc.">
        <title>Draft genome sequence of the cellulolytic fungus Chaetomium globosum.</title>
        <authorList>
            <person name="Cuomo C.A."/>
            <person name="Untereiner W.A."/>
            <person name="Ma L.-J."/>
            <person name="Grabherr M."/>
            <person name="Birren B.W."/>
        </authorList>
    </citation>
    <scope>NUCLEOTIDE SEQUENCE [LARGE SCALE GENOMIC DNA]</scope>
    <source>
        <strain evidence="3">ATCC 6205 / CBS 148.51 / DSM 1962 / NBRC 6347 / NRRL 1970</strain>
    </source>
</reference>
<accession>Q2HFJ1</accession>
<proteinExistence type="predicted"/>
<dbReference type="VEuPathDB" id="FungiDB:CHGG_01013"/>
<keyword evidence="3" id="KW-1185">Reference proteome</keyword>
<dbReference type="GeneID" id="4388050"/>